<comment type="caution">
    <text evidence="1">The sequence shown here is derived from an EMBL/GenBank/DDBJ whole genome shotgun (WGS) entry which is preliminary data.</text>
</comment>
<reference evidence="1 2" key="1">
    <citation type="journal article" date="2016" name="Nat. Commun.">
        <title>Thousands of microbial genomes shed light on interconnected biogeochemical processes in an aquifer system.</title>
        <authorList>
            <person name="Anantharaman K."/>
            <person name="Brown C.T."/>
            <person name="Hug L.A."/>
            <person name="Sharon I."/>
            <person name="Castelle C.J."/>
            <person name="Probst A.J."/>
            <person name="Thomas B.C."/>
            <person name="Singh A."/>
            <person name="Wilkins M.J."/>
            <person name="Karaoz U."/>
            <person name="Brodie E.L."/>
            <person name="Williams K.H."/>
            <person name="Hubbard S.S."/>
            <person name="Banfield J.F."/>
        </authorList>
    </citation>
    <scope>NUCLEOTIDE SEQUENCE [LARGE SCALE GENOMIC DNA]</scope>
</reference>
<proteinExistence type="predicted"/>
<protein>
    <submittedName>
        <fullName evidence="1">Uncharacterized protein</fullName>
    </submittedName>
</protein>
<sequence>MKPKREFGLVPVLVQIERTDSFIRNYKGMIVLGEKIIFHFDVLTTQDIRDCSVKLKNNFNIDNRLLCMSIEIKNSSGEKIFLDKIKYDFFYNILVDHIGRLEYDIESGNLNRRRPLTRLTTDGWFSIYPSRETDCYSLSISSRKIPQGIKECETLLLT</sequence>
<dbReference type="AlphaFoldDB" id="A0A1F5ENY0"/>
<evidence type="ECO:0000313" key="1">
    <source>
        <dbReference type="EMBL" id="OGD69119.1"/>
    </source>
</evidence>
<dbReference type="EMBL" id="MFAB01000007">
    <property type="protein sequence ID" value="OGD69119.1"/>
    <property type="molecule type" value="Genomic_DNA"/>
</dbReference>
<dbReference type="Proteomes" id="UP000176865">
    <property type="component" value="Unassembled WGS sequence"/>
</dbReference>
<gene>
    <name evidence="1" type="ORF">A2996_02780</name>
</gene>
<name>A0A1F5ENY0_9BACT</name>
<evidence type="ECO:0000313" key="2">
    <source>
        <dbReference type="Proteomes" id="UP000176865"/>
    </source>
</evidence>
<accession>A0A1F5ENY0</accession>
<organism evidence="1 2">
    <name type="scientific">Candidatus Campbellbacteria bacterium RIFCSPLOWO2_01_FULL_34_15</name>
    <dbReference type="NCBI Taxonomy" id="1797579"/>
    <lineage>
        <taxon>Bacteria</taxon>
        <taxon>Candidatus Campbelliibacteriota</taxon>
    </lineage>
</organism>